<dbReference type="RefSeq" id="WP_167221933.1">
    <property type="nucleotide sequence ID" value="NZ_JAAQPH010000003.1"/>
</dbReference>
<dbReference type="InterPro" id="IPR006342">
    <property type="entry name" value="FkbM_mtfrase"/>
</dbReference>
<dbReference type="EMBL" id="JAAQPH010000003">
    <property type="protein sequence ID" value="NIA67898.1"/>
    <property type="molecule type" value="Genomic_DNA"/>
</dbReference>
<proteinExistence type="predicted"/>
<sequence>MLQKLRQLVWAIKDGQRDLYRLRRDQEILLWSVLRSEYRSLIESDKFSDTKRLNAFGYALYSQADEDGILAEIFKRIGVGPRTFVEFGCGNGLENNTHALILDGWRGLWMDANESQIASAERQFADVVAQDRLHIRLALLDPHNINGLIGEYFEGEIDLLSVDIDGNDFHVLKEISCINPRVIVVEYNARKGPTIDWVIAYNAAHRWDGTDYFGASLKAYEHLLKERGYLLVGCSISGVNAFFVREDLATPELFCGPFTSENHFEPQRKLLRRGIHTTHPRNYGPWDTARRLLEDQK</sequence>
<dbReference type="SUPFAM" id="SSF53335">
    <property type="entry name" value="S-adenosyl-L-methionine-dependent methyltransferases"/>
    <property type="match status" value="1"/>
</dbReference>
<keyword evidence="3" id="KW-1185">Reference proteome</keyword>
<name>A0A967C261_9PROT</name>
<dbReference type="InterPro" id="IPR029063">
    <property type="entry name" value="SAM-dependent_MTases_sf"/>
</dbReference>
<dbReference type="Gene3D" id="3.40.50.150">
    <property type="entry name" value="Vaccinia Virus protein VP39"/>
    <property type="match status" value="1"/>
</dbReference>
<dbReference type="GO" id="GO:0032259">
    <property type="term" value="P:methylation"/>
    <property type="evidence" value="ECO:0007669"/>
    <property type="project" value="UniProtKB-KW"/>
</dbReference>
<organism evidence="2 3">
    <name type="scientific">Pelagibius litoralis</name>
    <dbReference type="NCBI Taxonomy" id="374515"/>
    <lineage>
        <taxon>Bacteria</taxon>
        <taxon>Pseudomonadati</taxon>
        <taxon>Pseudomonadota</taxon>
        <taxon>Alphaproteobacteria</taxon>
        <taxon>Rhodospirillales</taxon>
        <taxon>Rhodovibrionaceae</taxon>
        <taxon>Pelagibius</taxon>
    </lineage>
</organism>
<reference evidence="2" key="1">
    <citation type="submission" date="2020-03" db="EMBL/GenBank/DDBJ databases">
        <title>Genome of Pelagibius litoralis DSM 21314T.</title>
        <authorList>
            <person name="Wang G."/>
        </authorList>
    </citation>
    <scope>NUCLEOTIDE SEQUENCE</scope>
    <source>
        <strain evidence="2">DSM 21314</strain>
    </source>
</reference>
<dbReference type="Pfam" id="PF05050">
    <property type="entry name" value="Methyltransf_21"/>
    <property type="match status" value="1"/>
</dbReference>
<protein>
    <submittedName>
        <fullName evidence="2">FkbM family methyltransferase</fullName>
    </submittedName>
</protein>
<keyword evidence="2" id="KW-0489">Methyltransferase</keyword>
<gene>
    <name evidence="2" type="ORF">HBA54_04770</name>
</gene>
<feature type="domain" description="Methyltransferase FkbM" evidence="1">
    <location>
        <begin position="146"/>
        <end position="229"/>
    </location>
</feature>
<evidence type="ECO:0000313" key="2">
    <source>
        <dbReference type="EMBL" id="NIA67898.1"/>
    </source>
</evidence>
<keyword evidence="2" id="KW-0808">Transferase</keyword>
<dbReference type="GO" id="GO:0008168">
    <property type="term" value="F:methyltransferase activity"/>
    <property type="evidence" value="ECO:0007669"/>
    <property type="project" value="UniProtKB-KW"/>
</dbReference>
<comment type="caution">
    <text evidence="2">The sequence shown here is derived from an EMBL/GenBank/DDBJ whole genome shotgun (WGS) entry which is preliminary data.</text>
</comment>
<dbReference type="Proteomes" id="UP000761264">
    <property type="component" value="Unassembled WGS sequence"/>
</dbReference>
<dbReference type="AlphaFoldDB" id="A0A967C261"/>
<evidence type="ECO:0000313" key="3">
    <source>
        <dbReference type="Proteomes" id="UP000761264"/>
    </source>
</evidence>
<accession>A0A967C261</accession>
<evidence type="ECO:0000259" key="1">
    <source>
        <dbReference type="Pfam" id="PF05050"/>
    </source>
</evidence>